<evidence type="ECO:0000313" key="12">
    <source>
        <dbReference type="EMBL" id="KAK3687470.1"/>
    </source>
</evidence>
<evidence type="ECO:0000256" key="5">
    <source>
        <dbReference type="ARBA" id="ARBA00022833"/>
    </source>
</evidence>
<dbReference type="InterPro" id="IPR011016">
    <property type="entry name" value="Znf_RING-CH"/>
</dbReference>
<keyword evidence="7 10" id="KW-0472">Membrane</keyword>
<dbReference type="AlphaFoldDB" id="A0AAE0X7E6"/>
<organism evidence="12 13">
    <name type="scientific">Podospora appendiculata</name>
    <dbReference type="NCBI Taxonomy" id="314037"/>
    <lineage>
        <taxon>Eukaryota</taxon>
        <taxon>Fungi</taxon>
        <taxon>Dikarya</taxon>
        <taxon>Ascomycota</taxon>
        <taxon>Pezizomycotina</taxon>
        <taxon>Sordariomycetes</taxon>
        <taxon>Sordariomycetidae</taxon>
        <taxon>Sordariales</taxon>
        <taxon>Podosporaceae</taxon>
        <taxon>Podospora</taxon>
    </lineage>
</organism>
<accession>A0AAE0X7E6</accession>
<dbReference type="Gene3D" id="3.30.40.10">
    <property type="entry name" value="Zinc/RING finger domain, C3HC4 (zinc finger)"/>
    <property type="match status" value="1"/>
</dbReference>
<dbReference type="InterPro" id="IPR001841">
    <property type="entry name" value="Znf_RING"/>
</dbReference>
<name>A0AAE0X7E6_9PEZI</name>
<evidence type="ECO:0000256" key="8">
    <source>
        <dbReference type="PROSITE-ProRule" id="PRU00175"/>
    </source>
</evidence>
<dbReference type="PANTHER" id="PTHR46283">
    <property type="entry name" value="E3 UBIQUITIN-PROTEIN LIGASE MARCH5"/>
    <property type="match status" value="1"/>
</dbReference>
<sequence length="507" mass="55428">MATAQPHAVVPAPIATGDQHVCFICLQNEVDTPNATWVNPCPCSLEAHEDCMLRWVAETEQNTGRNKSGLRCPACRAPINVDEPSDVIVSLQNQFRRRYGRAAPIIVLFIVTSGSIAGSACYGASAASIFAGSEAVAGWVEGGGPHARGGRLQAFPLFKILALAGLGPGLVITRGLPWLGNFLTFPMSLLYTINLVGRDELLSWPPSPEWAVALMPIVHMGYHNLYYGLFGPLEKRLNRALRGRPPVDELPAPREGAENAPPPAARRPEERDAGLLATTIALANAVVGLFGNDPAMEGELDFEVRIGVGDAQDDGEDFDDDLAFEQAIEEVPWDAPMDLIRPIEPIPEERDLEQQHAANHEDDHEQPQNQPQPQPQNGNENQIPPAAPRPQQQNEQLPAPPPAEDNRLGSIITDIISSVATSLMFPSISYGMGELIRLAAPPSWTARPGYRRLPTGLLQQQWGRSLVGGCLFVVLKDAFTLYAKYRRVQVKQHRKVRNVEKKARRGN</sequence>
<evidence type="ECO:0000313" key="13">
    <source>
        <dbReference type="Proteomes" id="UP001270362"/>
    </source>
</evidence>
<feature type="compositionally biased region" description="Basic and acidic residues" evidence="9">
    <location>
        <begin position="353"/>
        <end position="366"/>
    </location>
</feature>
<feature type="compositionally biased region" description="Low complexity" evidence="9">
    <location>
        <begin position="367"/>
        <end position="393"/>
    </location>
</feature>
<reference evidence="12" key="2">
    <citation type="submission" date="2023-06" db="EMBL/GenBank/DDBJ databases">
        <authorList>
            <consortium name="Lawrence Berkeley National Laboratory"/>
            <person name="Haridas S."/>
            <person name="Hensen N."/>
            <person name="Bonometti L."/>
            <person name="Westerberg I."/>
            <person name="Brannstrom I.O."/>
            <person name="Guillou S."/>
            <person name="Cros-Aarteil S."/>
            <person name="Calhoun S."/>
            <person name="Kuo A."/>
            <person name="Mondo S."/>
            <person name="Pangilinan J."/>
            <person name="Riley R."/>
            <person name="Labutti K."/>
            <person name="Andreopoulos B."/>
            <person name="Lipzen A."/>
            <person name="Chen C."/>
            <person name="Yanf M."/>
            <person name="Daum C."/>
            <person name="Ng V."/>
            <person name="Clum A."/>
            <person name="Steindorff A."/>
            <person name="Ohm R."/>
            <person name="Martin F."/>
            <person name="Silar P."/>
            <person name="Natvig D."/>
            <person name="Lalanne C."/>
            <person name="Gautier V."/>
            <person name="Ament-Velasquez S.L."/>
            <person name="Kruys A."/>
            <person name="Hutchinson M.I."/>
            <person name="Powell A.J."/>
            <person name="Barry K."/>
            <person name="Miller A.N."/>
            <person name="Grigoriev I.V."/>
            <person name="Debuchy R."/>
            <person name="Gladieux P."/>
            <person name="Thoren M.H."/>
            <person name="Johannesson H."/>
        </authorList>
    </citation>
    <scope>NUCLEOTIDE SEQUENCE</scope>
    <source>
        <strain evidence="12">CBS 314.62</strain>
    </source>
</reference>
<dbReference type="GO" id="GO:0008270">
    <property type="term" value="F:zinc ion binding"/>
    <property type="evidence" value="ECO:0007669"/>
    <property type="project" value="UniProtKB-KW"/>
</dbReference>
<feature type="region of interest" description="Disordered" evidence="9">
    <location>
        <begin position="244"/>
        <end position="270"/>
    </location>
</feature>
<keyword evidence="4 8" id="KW-0863">Zinc-finger</keyword>
<gene>
    <name evidence="12" type="ORF">B0T22DRAFT_534866</name>
</gene>
<evidence type="ECO:0000256" key="10">
    <source>
        <dbReference type="SAM" id="Phobius"/>
    </source>
</evidence>
<dbReference type="SMART" id="SM00744">
    <property type="entry name" value="RINGv"/>
    <property type="match status" value="1"/>
</dbReference>
<keyword evidence="2 10" id="KW-0812">Transmembrane</keyword>
<evidence type="ECO:0000256" key="1">
    <source>
        <dbReference type="ARBA" id="ARBA00004141"/>
    </source>
</evidence>
<dbReference type="InterPro" id="IPR013083">
    <property type="entry name" value="Znf_RING/FYVE/PHD"/>
</dbReference>
<comment type="subcellular location">
    <subcellularLocation>
        <location evidence="1">Membrane</location>
        <topology evidence="1">Multi-pass membrane protein</topology>
    </subcellularLocation>
</comment>
<keyword evidence="6 10" id="KW-1133">Transmembrane helix</keyword>
<dbReference type="SUPFAM" id="SSF57850">
    <property type="entry name" value="RING/U-box"/>
    <property type="match status" value="1"/>
</dbReference>
<evidence type="ECO:0000256" key="4">
    <source>
        <dbReference type="ARBA" id="ARBA00022771"/>
    </source>
</evidence>
<keyword evidence="5" id="KW-0862">Zinc</keyword>
<feature type="region of interest" description="Disordered" evidence="9">
    <location>
        <begin position="353"/>
        <end position="407"/>
    </location>
</feature>
<comment type="caution">
    <text evidence="12">The sequence shown here is derived from an EMBL/GenBank/DDBJ whole genome shotgun (WGS) entry which is preliminary data.</text>
</comment>
<feature type="domain" description="RING-type" evidence="11">
    <location>
        <begin position="22"/>
        <end position="76"/>
    </location>
</feature>
<evidence type="ECO:0000256" key="7">
    <source>
        <dbReference type="ARBA" id="ARBA00023136"/>
    </source>
</evidence>
<dbReference type="EMBL" id="JAULSO010000002">
    <property type="protein sequence ID" value="KAK3687470.1"/>
    <property type="molecule type" value="Genomic_DNA"/>
</dbReference>
<keyword evidence="3" id="KW-0479">Metal-binding</keyword>
<evidence type="ECO:0000256" key="2">
    <source>
        <dbReference type="ARBA" id="ARBA00022692"/>
    </source>
</evidence>
<reference evidence="12" key="1">
    <citation type="journal article" date="2023" name="Mol. Phylogenet. Evol.">
        <title>Genome-scale phylogeny and comparative genomics of the fungal order Sordariales.</title>
        <authorList>
            <person name="Hensen N."/>
            <person name="Bonometti L."/>
            <person name="Westerberg I."/>
            <person name="Brannstrom I.O."/>
            <person name="Guillou S."/>
            <person name="Cros-Aarteil S."/>
            <person name="Calhoun S."/>
            <person name="Haridas S."/>
            <person name="Kuo A."/>
            <person name="Mondo S."/>
            <person name="Pangilinan J."/>
            <person name="Riley R."/>
            <person name="LaButti K."/>
            <person name="Andreopoulos B."/>
            <person name="Lipzen A."/>
            <person name="Chen C."/>
            <person name="Yan M."/>
            <person name="Daum C."/>
            <person name="Ng V."/>
            <person name="Clum A."/>
            <person name="Steindorff A."/>
            <person name="Ohm R.A."/>
            <person name="Martin F."/>
            <person name="Silar P."/>
            <person name="Natvig D.O."/>
            <person name="Lalanne C."/>
            <person name="Gautier V."/>
            <person name="Ament-Velasquez S.L."/>
            <person name="Kruys A."/>
            <person name="Hutchinson M.I."/>
            <person name="Powell A.J."/>
            <person name="Barry K."/>
            <person name="Miller A.N."/>
            <person name="Grigoriev I.V."/>
            <person name="Debuchy R."/>
            <person name="Gladieux P."/>
            <person name="Hiltunen Thoren M."/>
            <person name="Johannesson H."/>
        </authorList>
    </citation>
    <scope>NUCLEOTIDE SEQUENCE</scope>
    <source>
        <strain evidence="12">CBS 314.62</strain>
    </source>
</reference>
<evidence type="ECO:0000256" key="3">
    <source>
        <dbReference type="ARBA" id="ARBA00022723"/>
    </source>
</evidence>
<feature type="transmembrane region" description="Helical" evidence="10">
    <location>
        <begin position="105"/>
        <end position="132"/>
    </location>
</feature>
<protein>
    <recommendedName>
        <fullName evidence="11">RING-type domain-containing protein</fullName>
    </recommendedName>
</protein>
<evidence type="ECO:0000259" key="11">
    <source>
        <dbReference type="PROSITE" id="PS50089"/>
    </source>
</evidence>
<dbReference type="Proteomes" id="UP001270362">
    <property type="component" value="Unassembled WGS sequence"/>
</dbReference>
<dbReference type="PROSITE" id="PS50089">
    <property type="entry name" value="ZF_RING_2"/>
    <property type="match status" value="1"/>
</dbReference>
<proteinExistence type="predicted"/>
<feature type="compositionally biased region" description="Basic and acidic residues" evidence="9">
    <location>
        <begin position="245"/>
        <end position="257"/>
    </location>
</feature>
<keyword evidence="13" id="KW-1185">Reference proteome</keyword>
<dbReference type="GO" id="GO:0016020">
    <property type="term" value="C:membrane"/>
    <property type="evidence" value="ECO:0007669"/>
    <property type="project" value="UniProtKB-SubCell"/>
</dbReference>
<evidence type="ECO:0000256" key="9">
    <source>
        <dbReference type="SAM" id="MobiDB-lite"/>
    </source>
</evidence>
<evidence type="ECO:0000256" key="6">
    <source>
        <dbReference type="ARBA" id="ARBA00022989"/>
    </source>
</evidence>